<keyword evidence="4" id="KW-0472">Membrane</keyword>
<evidence type="ECO:0000256" key="5">
    <source>
        <dbReference type="PROSITE-ProRule" id="PRU00103"/>
    </source>
</evidence>
<dbReference type="InterPro" id="IPR016024">
    <property type="entry name" value="ARM-type_fold"/>
</dbReference>
<dbReference type="GO" id="GO:0016192">
    <property type="term" value="P:vesicle-mediated transport"/>
    <property type="evidence" value="ECO:0007669"/>
    <property type="project" value="InterPro"/>
</dbReference>
<gene>
    <name evidence="8" type="ORF">PPROV_001107000</name>
</gene>
<dbReference type="GO" id="GO:0006886">
    <property type="term" value="P:intracellular protein transport"/>
    <property type="evidence" value="ECO:0007669"/>
    <property type="project" value="InterPro"/>
</dbReference>
<feature type="compositionally biased region" description="Pro residues" evidence="6">
    <location>
        <begin position="726"/>
        <end position="735"/>
    </location>
</feature>
<feature type="compositionally biased region" description="Low complexity" evidence="6">
    <location>
        <begin position="877"/>
        <end position="888"/>
    </location>
</feature>
<comment type="caution">
    <text evidence="8">The sequence shown here is derived from an EMBL/GenBank/DDBJ whole genome shotgun (WGS) entry which is preliminary data.</text>
</comment>
<feature type="compositionally biased region" description="Low complexity" evidence="6">
    <location>
        <begin position="19"/>
        <end position="35"/>
    </location>
</feature>
<accession>A0A830HYN0</accession>
<feature type="region of interest" description="Disordered" evidence="6">
    <location>
        <begin position="706"/>
        <end position="738"/>
    </location>
</feature>
<dbReference type="Gene3D" id="1.25.10.10">
    <property type="entry name" value="Leucine-rich Repeat Variant"/>
    <property type="match status" value="1"/>
</dbReference>
<dbReference type="SUPFAM" id="SSF48371">
    <property type="entry name" value="ARM repeat"/>
    <property type="match status" value="1"/>
</dbReference>
<feature type="domain" description="Clathrin/coatomer adaptor adaptin-like N-terminal" evidence="7">
    <location>
        <begin position="86"/>
        <end position="620"/>
    </location>
</feature>
<evidence type="ECO:0000259" key="7">
    <source>
        <dbReference type="Pfam" id="PF01602"/>
    </source>
</evidence>
<organism evidence="8 9">
    <name type="scientific">Pycnococcus provasolii</name>
    <dbReference type="NCBI Taxonomy" id="41880"/>
    <lineage>
        <taxon>Eukaryota</taxon>
        <taxon>Viridiplantae</taxon>
        <taxon>Chlorophyta</taxon>
        <taxon>Pseudoscourfieldiophyceae</taxon>
        <taxon>Pseudoscourfieldiales</taxon>
        <taxon>Pycnococcaceae</taxon>
        <taxon>Pycnococcus</taxon>
    </lineage>
</organism>
<feature type="region of interest" description="Disordered" evidence="6">
    <location>
        <begin position="781"/>
        <end position="805"/>
    </location>
</feature>
<keyword evidence="9" id="KW-1185">Reference proteome</keyword>
<evidence type="ECO:0000256" key="3">
    <source>
        <dbReference type="ARBA" id="ARBA00022927"/>
    </source>
</evidence>
<evidence type="ECO:0000256" key="6">
    <source>
        <dbReference type="SAM" id="MobiDB-lite"/>
    </source>
</evidence>
<feature type="compositionally biased region" description="Pro residues" evidence="6">
    <location>
        <begin position="889"/>
        <end position="901"/>
    </location>
</feature>
<dbReference type="PANTHER" id="PTHR22780">
    <property type="entry name" value="ADAPTIN, ALPHA/GAMMA/EPSILON"/>
    <property type="match status" value="1"/>
</dbReference>
<keyword evidence="3" id="KW-0653">Protein transport</keyword>
<evidence type="ECO:0000256" key="1">
    <source>
        <dbReference type="ARBA" id="ARBA00004308"/>
    </source>
</evidence>
<feature type="compositionally biased region" description="Pro residues" evidence="6">
    <location>
        <begin position="789"/>
        <end position="798"/>
    </location>
</feature>
<dbReference type="PROSITE" id="PS50077">
    <property type="entry name" value="HEAT_REPEAT"/>
    <property type="match status" value="1"/>
</dbReference>
<dbReference type="InterPro" id="IPR050840">
    <property type="entry name" value="Adaptor_Complx_Large_Subunit"/>
</dbReference>
<keyword evidence="2" id="KW-0813">Transport</keyword>
<feature type="region of interest" description="Disordered" evidence="6">
    <location>
        <begin position="877"/>
        <end position="912"/>
    </location>
</feature>
<feature type="repeat" description="HEAT" evidence="5">
    <location>
        <begin position="176"/>
        <end position="214"/>
    </location>
</feature>
<name>A0A830HYN0_9CHLO</name>
<evidence type="ECO:0000256" key="2">
    <source>
        <dbReference type="ARBA" id="ARBA00022448"/>
    </source>
</evidence>
<reference evidence="8" key="1">
    <citation type="submission" date="2020-10" db="EMBL/GenBank/DDBJ databases">
        <title>Unveiling of a novel bifunctional photoreceptor, Dualchrome1, isolated from a cosmopolitan green alga.</title>
        <authorList>
            <person name="Suzuki S."/>
            <person name="Kawachi M."/>
        </authorList>
    </citation>
    <scope>NUCLEOTIDE SEQUENCE</scope>
    <source>
        <strain evidence="8">NIES 2893</strain>
    </source>
</reference>
<dbReference type="InterPro" id="IPR021133">
    <property type="entry name" value="HEAT_type_2"/>
</dbReference>
<evidence type="ECO:0000313" key="8">
    <source>
        <dbReference type="EMBL" id="GHP12342.1"/>
    </source>
</evidence>
<proteinExistence type="predicted"/>
<dbReference type="GO" id="GO:0030117">
    <property type="term" value="C:membrane coat"/>
    <property type="evidence" value="ECO:0007669"/>
    <property type="project" value="InterPro"/>
</dbReference>
<feature type="compositionally biased region" description="Basic and acidic residues" evidence="6">
    <location>
        <begin position="902"/>
        <end position="912"/>
    </location>
</feature>
<evidence type="ECO:0000313" key="9">
    <source>
        <dbReference type="Proteomes" id="UP000660262"/>
    </source>
</evidence>
<dbReference type="Proteomes" id="UP000660262">
    <property type="component" value="Unassembled WGS sequence"/>
</dbReference>
<dbReference type="EMBL" id="BNJQ01000040">
    <property type="protein sequence ID" value="GHP12342.1"/>
    <property type="molecule type" value="Genomic_DNA"/>
</dbReference>
<dbReference type="OrthoDB" id="29308at2759"/>
<dbReference type="InterPro" id="IPR002553">
    <property type="entry name" value="Clathrin/coatomer_adapt-like_N"/>
</dbReference>
<dbReference type="InterPro" id="IPR011989">
    <property type="entry name" value="ARM-like"/>
</dbReference>
<dbReference type="GO" id="GO:0012505">
    <property type="term" value="C:endomembrane system"/>
    <property type="evidence" value="ECO:0007669"/>
    <property type="project" value="UniProtKB-SubCell"/>
</dbReference>
<dbReference type="AlphaFoldDB" id="A0A830HYN0"/>
<protein>
    <recommendedName>
        <fullName evidence="7">Clathrin/coatomer adaptor adaptin-like N-terminal domain-containing protein</fullName>
    </recommendedName>
</protein>
<dbReference type="Pfam" id="PF01602">
    <property type="entry name" value="Adaptin_N"/>
    <property type="match status" value="1"/>
</dbReference>
<sequence length="912" mass="96886">MNMRPNNGHSASATPPPRGSSSSRGGSSSAAQQLQTTALAQTHSAHFYTLVRRIGECKSRTEEITIATKEAAYLKGVLAKNEATPEVLIRLLYAEMLGADASFAYIHAVKATHSSHLQTKRLGHLLVQLFLTSKDPLMLLLINTCHQDLKSADVLVVCAALHTLARLTSEDTIPAVLPTVVELLNHKSQLVRKKAVMVLSKFQKVTSDATTKQMLQQKFCLMLCDKDPSVMGASLNGLHDALCTHMEGEDLIRMKNLVPSLVSILKQITQRRLPRSYEYHRTPAPFIQIKLLKMLAKLGQNDQASSEHMYQVLSEVLKANGRQPSAQSHTSTIQSALVFETIRTIATIYPSTELLTLAAQSTSALLRSKHRNLKYVGIDSLMHITRVNPSYAQEHQMAVVDCLEDSDDTIRRKTFDLLAAMTTQQNVEVVVEKMSAYLTDLNHLSGMDAKLIRSRILTEIANLAERHAPSVGWYVEKMRELLELGGDDVPVQLCDRVIAACASDDGVANAACQAYGSALRERGCDVHAPFFRVAAAVLGEHISGADAAASTARCMISTVEENVRLDDAERALVASAMGKLVSKNDSMAVTEVSEFAAAGMRSRSTELAQRCGELKELLHTKVATASPGAGSGANVAAALAGASAYAATRGGSTYVPVEERRRRKLAEAVAAGGVSVQEASASAPPPQSYLERQAVLQAAKEARASASAGLRKSGAGARQQWGGVEAPPPPPPPQVQAPQVAAAASAAPSVQPAIEPAMPDERASLAAALFGGGGTPAPVATAASAVAAEPPPPPPSPAPVAAAAQPSPVDPFAMLSSLDAAPPAPPVDPFAQMGEMGAQMPQIPPQQPHDPMGGMMPMQQPMGGMMQMQQPMGGMMQMQQPMQPMGGARPPPPQMSPPPPQKSKDPFADLLG</sequence>
<feature type="region of interest" description="Disordered" evidence="6">
    <location>
        <begin position="1"/>
        <end position="35"/>
    </location>
</feature>
<evidence type="ECO:0000256" key="4">
    <source>
        <dbReference type="ARBA" id="ARBA00023136"/>
    </source>
</evidence>
<comment type="subcellular location">
    <subcellularLocation>
        <location evidence="1">Endomembrane system</location>
    </subcellularLocation>
</comment>